<organism evidence="2 3">
    <name type="scientific">Polymorphospora rubra</name>
    <dbReference type="NCBI Taxonomy" id="338584"/>
    <lineage>
        <taxon>Bacteria</taxon>
        <taxon>Bacillati</taxon>
        <taxon>Actinomycetota</taxon>
        <taxon>Actinomycetes</taxon>
        <taxon>Micromonosporales</taxon>
        <taxon>Micromonosporaceae</taxon>
        <taxon>Polymorphospora</taxon>
    </lineage>
</organism>
<sequence length="205" mass="20678">MKISRLVHVVAAATATLLLFSAAPAHAAEDRASTGKARSAGTLAVTGPTFWVTISGNAGGTGFTRTGTLVLGPTVTSVTTNGINPLEVCLSSGFPAGSPQVGAIRFGSNADCFPSSGTYLDVAYVSVSGGTVYIAPDSAIGATYINNFTRSSSITACIYTPVSGQASYTFYTDGSVYGSMSITGYGGAFCGYSSYTASVSGYQIA</sequence>
<proteinExistence type="predicted"/>
<reference evidence="2" key="1">
    <citation type="submission" date="2020-08" db="EMBL/GenBank/DDBJ databases">
        <title>Whole genome shotgun sequence of Polymorphospora rubra NBRC 101157.</title>
        <authorList>
            <person name="Komaki H."/>
            <person name="Tamura T."/>
        </authorList>
    </citation>
    <scope>NUCLEOTIDE SEQUENCE</scope>
    <source>
        <strain evidence="2">NBRC 101157</strain>
    </source>
</reference>
<evidence type="ECO:0008006" key="4">
    <source>
        <dbReference type="Google" id="ProtNLM"/>
    </source>
</evidence>
<feature type="signal peptide" evidence="1">
    <location>
        <begin position="1"/>
        <end position="27"/>
    </location>
</feature>
<evidence type="ECO:0000256" key="1">
    <source>
        <dbReference type="SAM" id="SignalP"/>
    </source>
</evidence>
<evidence type="ECO:0000313" key="2">
    <source>
        <dbReference type="EMBL" id="BCJ70242.1"/>
    </source>
</evidence>
<accession>A0A810N9C5</accession>
<feature type="chain" id="PRO_5032275964" description="Tat pathway signal sequence domain protein" evidence="1">
    <location>
        <begin position="28"/>
        <end position="205"/>
    </location>
</feature>
<dbReference type="AlphaFoldDB" id="A0A810N9C5"/>
<gene>
    <name evidence="2" type="ORF">Prubr_72630</name>
</gene>
<keyword evidence="3" id="KW-1185">Reference proteome</keyword>
<evidence type="ECO:0000313" key="3">
    <source>
        <dbReference type="Proteomes" id="UP000680866"/>
    </source>
</evidence>
<dbReference type="RefSeq" id="WP_212820019.1">
    <property type="nucleotide sequence ID" value="NZ_AP023359.1"/>
</dbReference>
<keyword evidence="1" id="KW-0732">Signal</keyword>
<name>A0A810N9C5_9ACTN</name>
<dbReference type="KEGG" id="pry:Prubr_72630"/>
<dbReference type="EMBL" id="AP023359">
    <property type="protein sequence ID" value="BCJ70242.1"/>
    <property type="molecule type" value="Genomic_DNA"/>
</dbReference>
<protein>
    <recommendedName>
        <fullName evidence="4">Tat pathway signal sequence domain protein</fullName>
    </recommendedName>
</protein>
<dbReference type="Proteomes" id="UP000680866">
    <property type="component" value="Chromosome"/>
</dbReference>